<evidence type="ECO:0000313" key="2">
    <source>
        <dbReference type="Proteomes" id="UP000277819"/>
    </source>
</evidence>
<evidence type="ECO:0000313" key="1">
    <source>
        <dbReference type="EMBL" id="RSK03194.1"/>
    </source>
</evidence>
<protein>
    <submittedName>
        <fullName evidence="1">Uncharacterized protein</fullName>
    </submittedName>
</protein>
<reference evidence="1 2" key="1">
    <citation type="submission" date="2018-11" db="EMBL/GenBank/DDBJ databases">
        <title>Species Designations Belie Phenotypic and Genotypic Heterogeneity in Oral Streptococci.</title>
        <authorList>
            <person name="Velsko I."/>
        </authorList>
    </citation>
    <scope>NUCLEOTIDE SEQUENCE [LARGE SCALE GENOMIC DNA]</scope>
    <source>
        <strain evidence="1 2">BCC17</strain>
    </source>
</reference>
<dbReference type="Proteomes" id="UP000277819">
    <property type="component" value="Unassembled WGS sequence"/>
</dbReference>
<sequence>MELVLPNNYVAIDEEEMMHLDGGLSLHKDGVML</sequence>
<organism evidence="1 2">
    <name type="scientific">Streptococcus mitis</name>
    <dbReference type="NCBI Taxonomy" id="28037"/>
    <lineage>
        <taxon>Bacteria</taxon>
        <taxon>Bacillati</taxon>
        <taxon>Bacillota</taxon>
        <taxon>Bacilli</taxon>
        <taxon>Lactobacillales</taxon>
        <taxon>Streptococcaceae</taxon>
        <taxon>Streptococcus</taxon>
        <taxon>Streptococcus mitis group</taxon>
    </lineage>
</organism>
<name>A0A428I1Y5_STRMT</name>
<comment type="caution">
    <text evidence="1">The sequence shown here is derived from an EMBL/GenBank/DDBJ whole genome shotgun (WGS) entry which is preliminary data.</text>
</comment>
<proteinExistence type="predicted"/>
<accession>A0A428I1Y5</accession>
<gene>
    <name evidence="1" type="ORF">D8787_07385</name>
</gene>
<dbReference type="AlphaFoldDB" id="A0A428I1Y5"/>
<dbReference type="EMBL" id="RJPX01000025">
    <property type="protein sequence ID" value="RSK03194.1"/>
    <property type="molecule type" value="Genomic_DNA"/>
</dbReference>